<comment type="caution">
    <text evidence="1">The sequence shown here is derived from an EMBL/GenBank/DDBJ whole genome shotgun (WGS) entry which is preliminary data.</text>
</comment>
<evidence type="ECO:0000313" key="2">
    <source>
        <dbReference type="Proteomes" id="UP001596432"/>
    </source>
</evidence>
<dbReference type="EMBL" id="JBHTAS010000001">
    <property type="protein sequence ID" value="MFC7138776.1"/>
    <property type="molecule type" value="Genomic_DNA"/>
</dbReference>
<reference evidence="1 2" key="1">
    <citation type="journal article" date="2019" name="Int. J. Syst. Evol. Microbiol.">
        <title>The Global Catalogue of Microorganisms (GCM) 10K type strain sequencing project: providing services to taxonomists for standard genome sequencing and annotation.</title>
        <authorList>
            <consortium name="The Broad Institute Genomics Platform"/>
            <consortium name="The Broad Institute Genome Sequencing Center for Infectious Disease"/>
            <person name="Wu L."/>
            <person name="Ma J."/>
        </authorList>
    </citation>
    <scope>NUCLEOTIDE SEQUENCE [LARGE SCALE GENOMIC DNA]</scope>
    <source>
        <strain evidence="1 2">XZYJT29</strain>
    </source>
</reference>
<sequence length="103" mass="11780">MILFKVTDAPTTHEGLVEARYEVMYGRRLFMEDSETVITTDPTEVADRGYYTLAYAERGDHDDDPVTAAFITQQGNDETEQVYRFRTGYCRLNAVLLSSRDAK</sequence>
<accession>A0ABD5XZE7</accession>
<gene>
    <name evidence="1" type="ORF">ACFQMA_02855</name>
</gene>
<keyword evidence="2" id="KW-1185">Reference proteome</keyword>
<organism evidence="1 2">
    <name type="scientific">Halosimplex aquaticum</name>
    <dbReference type="NCBI Taxonomy" id="3026162"/>
    <lineage>
        <taxon>Archaea</taxon>
        <taxon>Methanobacteriati</taxon>
        <taxon>Methanobacteriota</taxon>
        <taxon>Stenosarchaea group</taxon>
        <taxon>Halobacteria</taxon>
        <taxon>Halobacteriales</taxon>
        <taxon>Haloarculaceae</taxon>
        <taxon>Halosimplex</taxon>
    </lineage>
</organism>
<protein>
    <submittedName>
        <fullName evidence="1">Uncharacterized protein</fullName>
    </submittedName>
</protein>
<evidence type="ECO:0000313" key="1">
    <source>
        <dbReference type="EMBL" id="MFC7138776.1"/>
    </source>
</evidence>
<dbReference type="Proteomes" id="UP001596432">
    <property type="component" value="Unassembled WGS sequence"/>
</dbReference>
<dbReference type="GeneID" id="96992382"/>
<name>A0ABD5XZE7_9EURY</name>
<dbReference type="AlphaFoldDB" id="A0ABD5XZE7"/>
<proteinExistence type="predicted"/>
<dbReference type="RefSeq" id="WP_382261110.1">
    <property type="nucleotide sequence ID" value="NZ_CP118158.1"/>
</dbReference>